<dbReference type="OrthoDB" id="1691155at2759"/>
<proteinExistence type="predicted"/>
<feature type="region of interest" description="Disordered" evidence="1">
    <location>
        <begin position="57"/>
        <end position="96"/>
    </location>
</feature>
<name>A0A314UVM6_PRUYE</name>
<feature type="compositionally biased region" description="Acidic residues" evidence="1">
    <location>
        <begin position="58"/>
        <end position="75"/>
    </location>
</feature>
<dbReference type="EMBL" id="PJQY01003027">
    <property type="protein sequence ID" value="PQM40856.1"/>
    <property type="molecule type" value="Genomic_DNA"/>
</dbReference>
<sequence length="282" mass="32537">MTTSIGEGSGSLNKPAFDEVFNYESQLTQEYVEQVPNIGTIGTVQVPVELARNVINEEGNEEENSEEESTEEDTNIDGRRRRLEFEDSVNESDKEIYKSDNDAALDDNNEFDVDLQSNFGRVGNTCLPKDFVVAACEEDSDTNSEKGFDSPNYCLDEEGERMRKFPEFFKSDLDNPNFEKGMLFGSKEDLKKLQQTLQIKTFIDKHICHRNPTNPYVNCVFIAHKYLDRIMDEPNIKCKHLRKAVKRDLVYNVSDSQCARTKNKAKEIIERTYKEQYSMLRE</sequence>
<gene>
    <name evidence="2" type="ORF">Pyn_04409</name>
</gene>
<organism evidence="2 3">
    <name type="scientific">Prunus yedoensis var. nudiflora</name>
    <dbReference type="NCBI Taxonomy" id="2094558"/>
    <lineage>
        <taxon>Eukaryota</taxon>
        <taxon>Viridiplantae</taxon>
        <taxon>Streptophyta</taxon>
        <taxon>Embryophyta</taxon>
        <taxon>Tracheophyta</taxon>
        <taxon>Spermatophyta</taxon>
        <taxon>Magnoliopsida</taxon>
        <taxon>eudicotyledons</taxon>
        <taxon>Gunneridae</taxon>
        <taxon>Pentapetalae</taxon>
        <taxon>rosids</taxon>
        <taxon>fabids</taxon>
        <taxon>Rosales</taxon>
        <taxon>Rosaceae</taxon>
        <taxon>Amygdaloideae</taxon>
        <taxon>Amygdaleae</taxon>
        <taxon>Prunus</taxon>
    </lineage>
</organism>
<dbReference type="Proteomes" id="UP000250321">
    <property type="component" value="Unassembled WGS sequence"/>
</dbReference>
<dbReference type="AlphaFoldDB" id="A0A314UVM6"/>
<keyword evidence="3" id="KW-1185">Reference proteome</keyword>
<dbReference type="PANTHER" id="PTHR31973">
    <property type="entry name" value="POLYPROTEIN, PUTATIVE-RELATED"/>
    <property type="match status" value="1"/>
</dbReference>
<protein>
    <submittedName>
        <fullName evidence="2">Uncharacterized protein</fullName>
    </submittedName>
</protein>
<comment type="caution">
    <text evidence="2">The sequence shown here is derived from an EMBL/GenBank/DDBJ whole genome shotgun (WGS) entry which is preliminary data.</text>
</comment>
<dbReference type="PANTHER" id="PTHR31973:SF187">
    <property type="entry name" value="MUTATOR TRANSPOSASE MUDRA PROTEIN"/>
    <property type="match status" value="1"/>
</dbReference>
<evidence type="ECO:0000256" key="1">
    <source>
        <dbReference type="SAM" id="MobiDB-lite"/>
    </source>
</evidence>
<reference evidence="2 3" key="1">
    <citation type="submission" date="2018-02" db="EMBL/GenBank/DDBJ databases">
        <title>Draft genome of wild Prunus yedoensis var. nudiflora.</title>
        <authorList>
            <person name="Baek S."/>
            <person name="Kim J.-H."/>
            <person name="Choi K."/>
            <person name="Kim G.-B."/>
            <person name="Cho A."/>
            <person name="Jang H."/>
            <person name="Shin C.-H."/>
            <person name="Yu H.-J."/>
            <person name="Mun J.-H."/>
        </authorList>
    </citation>
    <scope>NUCLEOTIDE SEQUENCE [LARGE SCALE GENOMIC DNA]</scope>
    <source>
        <strain evidence="3">cv. Jeju island</strain>
        <tissue evidence="2">Leaf</tissue>
    </source>
</reference>
<evidence type="ECO:0000313" key="3">
    <source>
        <dbReference type="Proteomes" id="UP000250321"/>
    </source>
</evidence>
<accession>A0A314UVM6</accession>
<evidence type="ECO:0000313" key="2">
    <source>
        <dbReference type="EMBL" id="PQM40856.1"/>
    </source>
</evidence>